<keyword evidence="2" id="KW-1185">Reference proteome</keyword>
<evidence type="ECO:0008006" key="3">
    <source>
        <dbReference type="Google" id="ProtNLM"/>
    </source>
</evidence>
<name>A0ABZ2YXS8_9BACT</name>
<dbReference type="Proteomes" id="UP001449657">
    <property type="component" value="Chromosome"/>
</dbReference>
<evidence type="ECO:0000313" key="2">
    <source>
        <dbReference type="Proteomes" id="UP001449657"/>
    </source>
</evidence>
<proteinExistence type="predicted"/>
<accession>A0ABZ2YXS8</accession>
<dbReference type="RefSeq" id="WP_341838910.1">
    <property type="nucleotide sequence ID" value="NZ_CP149792.1"/>
</dbReference>
<dbReference type="SUPFAM" id="SSF56059">
    <property type="entry name" value="Glutathione synthetase ATP-binding domain-like"/>
    <property type="match status" value="1"/>
</dbReference>
<gene>
    <name evidence="1" type="ORF">WJU22_14555</name>
</gene>
<sequence>MKKIGILYGQENTFPQAFIDRVNRICGPDVLAESVMIDKAVQGGVAEYTVVIDRISHDVPFYRAWLKDAALRGTAVLNNPFWWSADEKYFNNALALSLDIPVPNTALLPAFVQPDNTNARSFRNLAFPMDWEGIFKYVGFPAYMKPYAGGGWRDVHYISSREEFFDVHQQTGRETMMLQAEVKWEEYYRCFCIGARHVHIMPYHPGLPHAERYNANFRPSPALAALIKEFTISLNRMLGYDFNTVEFAVQDGVPYAIDFCNPAPDADPQSVGPKNFEWFLEHSAQYALERAMAAREDEMNLRWGIFVTGAAARNPE</sequence>
<reference evidence="1 2" key="1">
    <citation type="submission" date="2024-03" db="EMBL/GenBank/DDBJ databases">
        <title>Chitinophaga caseinilytica sp. nov., a casein hydrolysing bacterium isolated from forest soil.</title>
        <authorList>
            <person name="Lee D.S."/>
            <person name="Han D.M."/>
            <person name="Baek J.H."/>
            <person name="Choi D.G."/>
            <person name="Jeon J.H."/>
            <person name="Jeon C.O."/>
        </authorList>
    </citation>
    <scope>NUCLEOTIDE SEQUENCE [LARGE SCALE GENOMIC DNA]</scope>
    <source>
        <strain evidence="1 2">KACC 19118</strain>
    </source>
</reference>
<dbReference type="EMBL" id="CP150096">
    <property type="protein sequence ID" value="WZN44118.1"/>
    <property type="molecule type" value="Genomic_DNA"/>
</dbReference>
<organism evidence="1 2">
    <name type="scientific">Chitinophaga caseinilytica</name>
    <dbReference type="NCBI Taxonomy" id="2267521"/>
    <lineage>
        <taxon>Bacteria</taxon>
        <taxon>Pseudomonadati</taxon>
        <taxon>Bacteroidota</taxon>
        <taxon>Chitinophagia</taxon>
        <taxon>Chitinophagales</taxon>
        <taxon>Chitinophagaceae</taxon>
        <taxon>Chitinophaga</taxon>
    </lineage>
</organism>
<protein>
    <recommendedName>
        <fullName evidence="3">ATP-grasp domain-containing protein</fullName>
    </recommendedName>
</protein>
<evidence type="ECO:0000313" key="1">
    <source>
        <dbReference type="EMBL" id="WZN44118.1"/>
    </source>
</evidence>